<dbReference type="OrthoDB" id="10362608at2759"/>
<dbReference type="KEGG" id="csl:COCSUDRAFT_67946"/>
<feature type="region of interest" description="Disordered" evidence="2">
    <location>
        <begin position="161"/>
        <end position="233"/>
    </location>
</feature>
<protein>
    <recommendedName>
        <fullName evidence="3">BZIP domain-containing protein</fullName>
    </recommendedName>
</protein>
<feature type="coiled-coil region" evidence="1">
    <location>
        <begin position="243"/>
        <end position="284"/>
    </location>
</feature>
<sequence>MVDHQPSIVNFDEPSQMLSDLPFQNEDADLYSWIEGLASTAAPQEGNGKLDAMDRAVKGAMLHETPSWLPPGGLGDPAPQPLFKHTSNVSTLHSGSSDASQTRMVPAPHFPIEADDLSLPLPDAFVPAPQTPSMEAPYLVPDLPRVMVQAATPAIWNQQFPQPPSTLWPPMQPVDAGNNGYASSPVGAMSAAGQGLTPAESGGSSEGGRESRPEDKNELRSSTSVPKADAWKEKNRLAQRAFRQRQKEKQKASERHIEELSERVQSLELEKRQLQMALERASTATKAAAAQNGEQKSPDDAVAIALKLGEPTVQLQLSVGDVKVMTLERMVHIWKTMVHKIGQYLPEAEQSPGGLKFHCLEDMAFEARLLLWAMVEHNMRMLSDFIKCNMENLSSPRVADQAFWINMLRRLQLTSAQQAALVAARRAMLANIGVLLAEREELGAKIRSIEDVEDTKDGVKMHFQELSDLCEKVRANVDAIHVCKCYYMSHAYREILAPVQCARFMYYSYPYGMDMLSLMTCAAKEAGEPSTHALLRAVQPSAAGGPSHKLASIDWSQAKKLAFQ</sequence>
<dbReference type="InterPro" id="IPR004827">
    <property type="entry name" value="bZIP"/>
</dbReference>
<feature type="domain" description="BZIP" evidence="3">
    <location>
        <begin position="232"/>
        <end position="245"/>
    </location>
</feature>
<dbReference type="CDD" id="cd14688">
    <property type="entry name" value="bZIP_YAP"/>
    <property type="match status" value="1"/>
</dbReference>
<dbReference type="AlphaFoldDB" id="I0YKX2"/>
<evidence type="ECO:0000256" key="1">
    <source>
        <dbReference type="SAM" id="Coils"/>
    </source>
</evidence>
<evidence type="ECO:0000259" key="3">
    <source>
        <dbReference type="PROSITE" id="PS00036"/>
    </source>
</evidence>
<dbReference type="PROSITE" id="PS00036">
    <property type="entry name" value="BZIP_BASIC"/>
    <property type="match status" value="1"/>
</dbReference>
<evidence type="ECO:0000313" key="4">
    <source>
        <dbReference type="EMBL" id="EIE19041.1"/>
    </source>
</evidence>
<dbReference type="GeneID" id="17037214"/>
<name>I0YKX2_COCSC</name>
<feature type="compositionally biased region" description="Basic and acidic residues" evidence="2">
    <location>
        <begin position="207"/>
        <end position="219"/>
    </location>
</feature>
<comment type="caution">
    <text evidence="4">The sequence shown here is derived from an EMBL/GenBank/DDBJ whole genome shotgun (WGS) entry which is preliminary data.</text>
</comment>
<dbReference type="GO" id="GO:0003700">
    <property type="term" value="F:DNA-binding transcription factor activity"/>
    <property type="evidence" value="ECO:0007669"/>
    <property type="project" value="InterPro"/>
</dbReference>
<feature type="compositionally biased region" description="Pro residues" evidence="2">
    <location>
        <begin position="161"/>
        <end position="172"/>
    </location>
</feature>
<dbReference type="RefSeq" id="XP_005643585.1">
    <property type="nucleotide sequence ID" value="XM_005643528.1"/>
</dbReference>
<evidence type="ECO:0000313" key="5">
    <source>
        <dbReference type="Proteomes" id="UP000007264"/>
    </source>
</evidence>
<organism evidence="4 5">
    <name type="scientific">Coccomyxa subellipsoidea (strain C-169)</name>
    <name type="common">Green microalga</name>
    <dbReference type="NCBI Taxonomy" id="574566"/>
    <lineage>
        <taxon>Eukaryota</taxon>
        <taxon>Viridiplantae</taxon>
        <taxon>Chlorophyta</taxon>
        <taxon>core chlorophytes</taxon>
        <taxon>Trebouxiophyceae</taxon>
        <taxon>Trebouxiophyceae incertae sedis</taxon>
        <taxon>Coccomyxaceae</taxon>
        <taxon>Coccomyxa</taxon>
        <taxon>Coccomyxa subellipsoidea</taxon>
    </lineage>
</organism>
<dbReference type="Proteomes" id="UP000007264">
    <property type="component" value="Unassembled WGS sequence"/>
</dbReference>
<proteinExistence type="predicted"/>
<evidence type="ECO:0000256" key="2">
    <source>
        <dbReference type="SAM" id="MobiDB-lite"/>
    </source>
</evidence>
<dbReference type="EMBL" id="AGSI01000020">
    <property type="protein sequence ID" value="EIE19041.1"/>
    <property type="molecule type" value="Genomic_DNA"/>
</dbReference>
<dbReference type="Gene3D" id="1.20.5.170">
    <property type="match status" value="1"/>
</dbReference>
<accession>I0YKX2</accession>
<gene>
    <name evidence="4" type="ORF">COCSUDRAFT_67946</name>
</gene>
<keyword evidence="5" id="KW-1185">Reference proteome</keyword>
<reference evidence="4 5" key="1">
    <citation type="journal article" date="2012" name="Genome Biol.">
        <title>The genome of the polar eukaryotic microalga coccomyxa subellipsoidea reveals traits of cold adaptation.</title>
        <authorList>
            <person name="Blanc G."/>
            <person name="Agarkova I."/>
            <person name="Grimwood J."/>
            <person name="Kuo A."/>
            <person name="Brueggeman A."/>
            <person name="Dunigan D."/>
            <person name="Gurnon J."/>
            <person name="Ladunga I."/>
            <person name="Lindquist E."/>
            <person name="Lucas S."/>
            <person name="Pangilinan J."/>
            <person name="Proschold T."/>
            <person name="Salamov A."/>
            <person name="Schmutz J."/>
            <person name="Weeks D."/>
            <person name="Yamada T."/>
            <person name="Claverie J.M."/>
            <person name="Grigoriev I."/>
            <person name="Van Etten J."/>
            <person name="Lomsadze A."/>
            <person name="Borodovsky M."/>
        </authorList>
    </citation>
    <scope>NUCLEOTIDE SEQUENCE [LARGE SCALE GENOMIC DNA]</scope>
    <source>
        <strain evidence="4 5">C-169</strain>
    </source>
</reference>
<keyword evidence="1" id="KW-0175">Coiled coil</keyword>